<dbReference type="InterPro" id="IPR029681">
    <property type="entry name" value="CCDC157"/>
</dbReference>
<organism evidence="3 4">
    <name type="scientific">Opisthorchis felineus</name>
    <dbReference type="NCBI Taxonomy" id="147828"/>
    <lineage>
        <taxon>Eukaryota</taxon>
        <taxon>Metazoa</taxon>
        <taxon>Spiralia</taxon>
        <taxon>Lophotrochozoa</taxon>
        <taxon>Platyhelminthes</taxon>
        <taxon>Trematoda</taxon>
        <taxon>Digenea</taxon>
        <taxon>Opisthorchiida</taxon>
        <taxon>Opisthorchiata</taxon>
        <taxon>Opisthorchiidae</taxon>
        <taxon>Opisthorchis</taxon>
    </lineage>
</organism>
<feature type="coiled-coil region" evidence="1">
    <location>
        <begin position="283"/>
        <end position="601"/>
    </location>
</feature>
<protein>
    <submittedName>
        <fullName evidence="3">Uncharacterized protein</fullName>
    </submittedName>
</protein>
<name>A0A4S2MDV4_OPIFE</name>
<evidence type="ECO:0000313" key="4">
    <source>
        <dbReference type="Proteomes" id="UP000308267"/>
    </source>
</evidence>
<gene>
    <name evidence="3" type="ORF">CRM22_000699</name>
</gene>
<keyword evidence="4" id="KW-1185">Reference proteome</keyword>
<proteinExistence type="predicted"/>
<dbReference type="PANTHER" id="PTHR43696:SF9">
    <property type="entry name" value="COILED-COIL DOMAIN-CONTAINING PROTEIN 157"/>
    <property type="match status" value="1"/>
</dbReference>
<dbReference type="PANTHER" id="PTHR43696">
    <property type="entry name" value="COILED-COIL DOMAIN-CONTAINING PROTEIN 157"/>
    <property type="match status" value="1"/>
</dbReference>
<evidence type="ECO:0000256" key="2">
    <source>
        <dbReference type="SAM" id="MobiDB-lite"/>
    </source>
</evidence>
<keyword evidence="1" id="KW-0175">Coiled coil</keyword>
<dbReference type="Proteomes" id="UP000308267">
    <property type="component" value="Unassembled WGS sequence"/>
</dbReference>
<dbReference type="STRING" id="147828.A0A4S2MDV4"/>
<dbReference type="OrthoDB" id="10051906at2759"/>
<dbReference type="EMBL" id="SJOL01001403">
    <property type="protein sequence ID" value="TGZ74880.1"/>
    <property type="molecule type" value="Genomic_DNA"/>
</dbReference>
<feature type="region of interest" description="Disordered" evidence="2">
    <location>
        <begin position="601"/>
        <end position="633"/>
    </location>
</feature>
<sequence>MNQFGSKSCIRNLKQELHILQACSNFFTHRIASNNCYSWKFPKTLAVDVKLEDILLRIVHDKNNLKRNQVYHLLLLELIIDRLLLLIHTTSLWMLGCMNFREQCITIENRLSIETQCKQLTSIVEEFENLISEQSEWPANVGPFSEADNLQIAIYRKDTEAEITHQTLAWLQTIEEEYTKKIEKVSTHKPQCEQKPLCEQSIQTDPIKFDPPEISSHSEDLRILLESVFTCFVHLCSSCNLPSEIGSKLSELDNTSFDTAWNAETQRAGSAVRKDFERLSTYLKHLRERNSQEERKTGELRTELDNAAKELAKKVVELESTKSTHAEQIEHLAKEKKETEKTVAGLKNELAQHQLRGNKLEETVHELRQKLCECETDTSSLTKVLQEKTALIRGQNEEFLTLENTVRELQRQISEAQARNADALEENQRALLEKNNMEIQLSNMRHKHQLLSERIEVLTDKNARQESKEKEYLAMIGDLQEKLKSAEANKTKLAEEYQKQEIMLSELQETSKHACAKTVKLEEGIAELQSTIKRQENKIELLIQYPDLNMSTQTAKHAPIQSVQEEIEGQINANELRIAVLQEQTRRLQNAQKRMSEVRIQRTTEEPASVASEVTSSSIDRLPPLSVTPSRCGSAISHKSSLTKEHRDALFASSPFASHQVRQPPRVRVPPLQLWSVKTHKPSRRRQF</sequence>
<evidence type="ECO:0000256" key="1">
    <source>
        <dbReference type="SAM" id="Coils"/>
    </source>
</evidence>
<reference evidence="3 4" key="1">
    <citation type="journal article" date="2019" name="BMC Genomics">
        <title>New insights from Opisthorchis felineus genome: update on genomics of the epidemiologically important liver flukes.</title>
        <authorList>
            <person name="Ershov N.I."/>
            <person name="Mordvinov V.A."/>
            <person name="Prokhortchouk E.B."/>
            <person name="Pakharukova M.Y."/>
            <person name="Gunbin K.V."/>
            <person name="Ustyantsev K."/>
            <person name="Genaev M.A."/>
            <person name="Blinov A.G."/>
            <person name="Mazur A."/>
            <person name="Boulygina E."/>
            <person name="Tsygankova S."/>
            <person name="Khrameeva E."/>
            <person name="Chekanov N."/>
            <person name="Fan G."/>
            <person name="Xiao A."/>
            <person name="Zhang H."/>
            <person name="Xu X."/>
            <person name="Yang H."/>
            <person name="Solovyev V."/>
            <person name="Lee S.M."/>
            <person name="Liu X."/>
            <person name="Afonnikov D.A."/>
            <person name="Skryabin K.G."/>
        </authorList>
    </citation>
    <scope>NUCLEOTIDE SEQUENCE [LARGE SCALE GENOMIC DNA]</scope>
    <source>
        <strain evidence="3">AK-0245</strain>
        <tissue evidence="3">Whole organism</tissue>
    </source>
</reference>
<accession>A0A4S2MDV4</accession>
<evidence type="ECO:0000313" key="3">
    <source>
        <dbReference type="EMBL" id="TGZ74880.1"/>
    </source>
</evidence>
<comment type="caution">
    <text evidence="3">The sequence shown here is derived from an EMBL/GenBank/DDBJ whole genome shotgun (WGS) entry which is preliminary data.</text>
</comment>
<dbReference type="AlphaFoldDB" id="A0A4S2MDV4"/>